<sequence length="59" mass="6833">MIRIEIDRASFEKGKEDGREGRTMVPPPGIDGFSYYSGFIEGRAVRNVIREWEKERGSR</sequence>
<protein>
    <submittedName>
        <fullName evidence="1">Uncharacterized protein</fullName>
    </submittedName>
</protein>
<gene>
    <name evidence="1" type="ORF">CGL2_11364060</name>
</gene>
<dbReference type="AlphaFoldDB" id="B6AKU4"/>
<name>B6AKU4_9BACT</name>
<proteinExistence type="predicted"/>
<organism evidence="1">
    <name type="scientific">Leptospirillum sp. Group II '5-way CG'</name>
    <dbReference type="NCBI Taxonomy" id="419541"/>
    <lineage>
        <taxon>Bacteria</taxon>
        <taxon>Pseudomonadati</taxon>
        <taxon>Nitrospirota</taxon>
        <taxon>Nitrospiria</taxon>
        <taxon>Nitrospirales</taxon>
        <taxon>Nitrospiraceae</taxon>
        <taxon>Leptospirillum</taxon>
    </lineage>
</organism>
<reference evidence="1" key="1">
    <citation type="journal article" date="2004" name="Nature">
        <title>Community structure and metabolism through reconstruction of microbial genomes from the environment.</title>
        <authorList>
            <person name="Tyson G.W."/>
            <person name="Chapman J."/>
            <person name="Hugenholtz P."/>
            <person name="Allen E.E."/>
            <person name="Ram R.J."/>
            <person name="Richardson P.M."/>
            <person name="Solovyev V.V."/>
            <person name="Rubin E.M."/>
            <person name="Rokhsar D.S."/>
            <person name="Banfield J.F."/>
        </authorList>
    </citation>
    <scope>NUCLEOTIDE SEQUENCE [LARGE SCALE GENOMIC DNA]</scope>
</reference>
<dbReference type="EMBL" id="DS995259">
    <property type="protein sequence ID" value="EDZ40198.1"/>
    <property type="molecule type" value="Genomic_DNA"/>
</dbReference>
<evidence type="ECO:0000313" key="1">
    <source>
        <dbReference type="EMBL" id="EDZ40198.1"/>
    </source>
</evidence>
<accession>B6AKU4</accession>
<reference evidence="1" key="2">
    <citation type="journal article" date="2008" name="PLoS Biol.">
        <title>Population genomic analysis of strain variation in Leptospirillum group II bacteria involved in acid mine drainage formation.</title>
        <authorList>
            <person name="Simmons S.L."/>
            <person name="Dibartolo G."/>
            <person name="Denef V.J."/>
            <person name="Goltsman D.S."/>
            <person name="Thelen M.P."/>
            <person name="Banfield J.F."/>
        </authorList>
    </citation>
    <scope>NUCLEOTIDE SEQUENCE [LARGE SCALE GENOMIC DNA]</scope>
</reference>